<dbReference type="GO" id="GO:0006508">
    <property type="term" value="P:proteolysis"/>
    <property type="evidence" value="ECO:0007669"/>
    <property type="project" value="InterPro"/>
</dbReference>
<organism evidence="3">
    <name type="scientific">Atelocyanobacterium thalassa (isolate ALOHA)</name>
    <dbReference type="NCBI Taxonomy" id="1453429"/>
    <lineage>
        <taxon>Bacteria</taxon>
        <taxon>Bacillati</taxon>
        <taxon>Cyanobacteriota</taxon>
        <taxon>Cyanophyceae</taxon>
        <taxon>Oscillatoriophycideae</taxon>
        <taxon>Chroococcales</taxon>
        <taxon>Aphanothecaceae</taxon>
        <taxon>Candidatus Atelocyanobacterium</taxon>
        <taxon>Candidatus Atelocyanobacterium thalassae</taxon>
    </lineage>
</organism>
<dbReference type="GO" id="GO:0005737">
    <property type="term" value="C:cytoplasm"/>
    <property type="evidence" value="ECO:0007669"/>
    <property type="project" value="TreeGrafter"/>
</dbReference>
<dbReference type="InterPro" id="IPR011189">
    <property type="entry name" value="UCP_caspase_lke"/>
</dbReference>
<gene>
    <name evidence="2" type="ordered locus">UCYN_08070</name>
</gene>
<dbReference type="OrthoDB" id="505527at2"/>
<accession>D3EPU8</accession>
<dbReference type="InterPro" id="IPR050452">
    <property type="entry name" value="Metacaspase"/>
</dbReference>
<dbReference type="AlphaFoldDB" id="D3EPU8"/>
<dbReference type="InterPro" id="IPR029030">
    <property type="entry name" value="Caspase-like_dom_sf"/>
</dbReference>
<dbReference type="EMBL" id="CP001842">
    <property type="protein sequence ID" value="ADB95498.1"/>
    <property type="molecule type" value="Genomic_DNA"/>
</dbReference>
<proteinExistence type="predicted"/>
<evidence type="ECO:0000259" key="1">
    <source>
        <dbReference type="Pfam" id="PF00656"/>
    </source>
</evidence>
<dbReference type="PATRIC" id="fig|713887.8.peg.754"/>
<evidence type="ECO:0000313" key="3">
    <source>
        <dbReference type="Proteomes" id="UP000001405"/>
    </source>
</evidence>
<evidence type="ECO:0000313" key="2">
    <source>
        <dbReference type="EMBL" id="ADB95498.1"/>
    </source>
</evidence>
<dbReference type="STRING" id="1453429.UCYN_08070"/>
<dbReference type="Pfam" id="PF00656">
    <property type="entry name" value="Peptidase_C14"/>
    <property type="match status" value="1"/>
</dbReference>
<keyword evidence="3" id="KW-1185">Reference proteome</keyword>
<dbReference type="Gene3D" id="3.40.50.1460">
    <property type="match status" value="1"/>
</dbReference>
<dbReference type="InterPro" id="IPR011600">
    <property type="entry name" value="Pept_C14_caspase"/>
</dbReference>
<sequence>MKWDRRTFLQTLLTWGIAQGSIIWPSYNSRLYKYHKVLAEPTDRKLALLIGINTYTKNLGLKGCLTDIERQKDLLINRFGFHPKNILILSNEQATRQGIKNAFLEHLVNQAKPGDVALVHFSGYGAQVKIPSNSPNTIPGVANYPILAQGIIPSEDNQSNKNITITNNILEETLFLLGKLIDTEKLTMVFDTSYCSTGEINQGSLRVRSLPYKFPEANIDELVWQAELKNKIQNSKISANYGTILSAARKGQIATEIKGGNFSVGLFTYALTQYLWSVTPASRINIVLNKATEEILPIMGENQQPEQQSNIKQSLFAYYLLPTNLQGAEVLVSSAEDLDNIQVIFTGFSVNILRHYGLNSIFHNISSTSSSFFQLHSRDGLKGKVRQIFKGTTSRQTDLTGKFLQESVRCLPKIIGLTVALDPKLQRIERVDATSAFSAIDTVAGIASDEEPVDCILGLLASFTSSSSNLTTLNSSEKSKYGLFLPGGVQIPNTSGKTGEAIKSSVERLRPNLENLLAVKLLRLTVNENSSKLLFSINLEGLNPDPYPIDRRETNRNKTFTSQIDKIENNSHEVYNLQGLPKIARGTRLRCCIQNQGNKTLDFIIIGISSNGKVTAYIPAHEKEIECDTQDASFLEPGMKNIIPSSSSGLTWTTSSTRGWEQILSISSIYPFYNTWQALKKIPEFKSQKDQMIILDDPLSIAKALLEDLNTASLKINKMITSNSDTYNLDVQVWSTLSFTYQII</sequence>
<reference evidence="2 3" key="1">
    <citation type="journal article" date="2010" name="Nature">
        <title>Metabolic streamlining in an open-ocean nitrogen-fixing cyanobacterium.</title>
        <authorList>
            <person name="Tripp H.J."/>
            <person name="Bench S.R."/>
            <person name="Turk K.A."/>
            <person name="Foster R.A."/>
            <person name="Desany B.A."/>
            <person name="Niazi F."/>
            <person name="Affourtit J.P."/>
            <person name="Zehr J.P."/>
        </authorList>
    </citation>
    <scope>NUCLEOTIDE SEQUENCE [LARGE SCALE GENOMIC DNA]</scope>
    <source>
        <strain evidence="3">ALOHA</strain>
    </source>
</reference>
<feature type="domain" description="Peptidase C14 caspase" evidence="1">
    <location>
        <begin position="44"/>
        <end position="312"/>
    </location>
</feature>
<dbReference type="RefSeq" id="WP_012954185.1">
    <property type="nucleotide sequence ID" value="NC_013771.1"/>
</dbReference>
<dbReference type="SUPFAM" id="SSF52129">
    <property type="entry name" value="Caspase-like"/>
    <property type="match status" value="1"/>
</dbReference>
<name>D3EPU8_ATETH</name>
<dbReference type="HOGENOM" id="CLU_023909_0_0_3"/>
<dbReference type="PANTHER" id="PTHR48104:SF30">
    <property type="entry name" value="METACASPASE-1"/>
    <property type="match status" value="1"/>
</dbReference>
<dbReference type="Proteomes" id="UP000001405">
    <property type="component" value="Chromosome"/>
</dbReference>
<dbReference type="KEGG" id="cyu:UCYN_08070"/>
<dbReference type="PANTHER" id="PTHR48104">
    <property type="entry name" value="METACASPASE-4"/>
    <property type="match status" value="1"/>
</dbReference>
<dbReference type="GO" id="GO:0004197">
    <property type="term" value="F:cysteine-type endopeptidase activity"/>
    <property type="evidence" value="ECO:0007669"/>
    <property type="project" value="InterPro"/>
</dbReference>
<dbReference type="PIRSF" id="PIRSF007398">
    <property type="entry name" value="Sll0148_caspase"/>
    <property type="match status" value="1"/>
</dbReference>
<protein>
    <submittedName>
        <fullName evidence="2">Caspase domain-containing protein</fullName>
    </submittedName>
</protein>